<evidence type="ECO:0000313" key="1">
    <source>
        <dbReference type="EMBL" id="PDQ35336.1"/>
    </source>
</evidence>
<dbReference type="Proteomes" id="UP000219994">
    <property type="component" value="Unassembled WGS sequence"/>
</dbReference>
<reference evidence="2" key="1">
    <citation type="submission" date="2017-03" db="EMBL/GenBank/DDBJ databases">
        <authorList>
            <person name="Lund M.B."/>
        </authorList>
    </citation>
    <scope>NUCLEOTIDE SEQUENCE [LARGE SCALE GENOMIC DNA]</scope>
</reference>
<accession>A0A2A6FRU8</accession>
<comment type="caution">
    <text evidence="1">The sequence shown here is derived from an EMBL/GenBank/DDBJ whole genome shotgun (WGS) entry which is preliminary data.</text>
</comment>
<dbReference type="SUPFAM" id="SSF159659">
    <property type="entry name" value="Cgl1923-like"/>
    <property type="match status" value="1"/>
</dbReference>
<dbReference type="InterPro" id="IPR008492">
    <property type="entry name" value="Rv2714-like"/>
</dbReference>
<dbReference type="Pfam" id="PF09754">
    <property type="entry name" value="PAC2"/>
    <property type="match status" value="1"/>
</dbReference>
<organism evidence="1 2">
    <name type="scientific">Candidatus Lumbricidiphila eiseniae</name>
    <dbReference type="NCBI Taxonomy" id="1969409"/>
    <lineage>
        <taxon>Bacteria</taxon>
        <taxon>Bacillati</taxon>
        <taxon>Actinomycetota</taxon>
        <taxon>Actinomycetes</taxon>
        <taxon>Micrococcales</taxon>
        <taxon>Microbacteriaceae</taxon>
        <taxon>Candidatus Lumbricidiphila</taxon>
    </lineage>
</organism>
<protein>
    <submittedName>
        <fullName evidence="1">PAC2 family protein</fullName>
    </submittedName>
</protein>
<dbReference type="InterPro" id="IPR019151">
    <property type="entry name" value="Proteasome_assmbl_chaperone_2"/>
</dbReference>
<proteinExistence type="predicted"/>
<dbReference type="EMBL" id="NAEP01000036">
    <property type="protein sequence ID" value="PDQ35336.1"/>
    <property type="molecule type" value="Genomic_DNA"/>
</dbReference>
<sequence length="307" mass="33854">MRDPLNLFEVNPDVHVPAGIPLVAGLTGYSDPGSAVAEMTTHLRSNLERTTVATFDTDELFDYRARRPVMIFTETHLTEYHPSRLGLELAHDDMGQPFLLLSGYEPDFQWERFVAAVLHLIGTFGVASVTWLNAIPMPVPHTRPIGVTVSGNRPELTEALSAWRPTTQLPANVLHLVEYRLQELGHPTAGLVLLVPHYLSDTEYPDASVAALDALTAATGLMFPTDSLREQGRTFLTRIDAQIAENVELAKLVESLEQRYDSFMEGNTLRSAFADADGELPSAESIAAEFEKFLAMRTPRDGETPIG</sequence>
<dbReference type="Gene3D" id="3.40.50.10900">
    <property type="entry name" value="PAC-like subunit"/>
    <property type="match status" value="1"/>
</dbReference>
<dbReference type="Gene3D" id="1.10.287.100">
    <property type="match status" value="1"/>
</dbReference>
<dbReference type="AlphaFoldDB" id="A0A2A6FRU8"/>
<gene>
    <name evidence="1" type="ORF">B5766_06995</name>
</gene>
<name>A0A2A6FRU8_9MICO</name>
<evidence type="ECO:0000313" key="2">
    <source>
        <dbReference type="Proteomes" id="UP000219994"/>
    </source>
</evidence>
<dbReference type="InterPro" id="IPR038389">
    <property type="entry name" value="PSMG2_sf"/>
</dbReference>
<dbReference type="PIRSF" id="PIRSF028754">
    <property type="entry name" value="UCP028754"/>
    <property type="match status" value="1"/>
</dbReference>